<feature type="compositionally biased region" description="Low complexity" evidence="1">
    <location>
        <begin position="182"/>
        <end position="193"/>
    </location>
</feature>
<feature type="region of interest" description="Disordered" evidence="1">
    <location>
        <begin position="178"/>
        <end position="213"/>
    </location>
</feature>
<reference evidence="3" key="1">
    <citation type="journal article" date="2020" name="Stud. Mycol.">
        <title>101 Dothideomycetes genomes: a test case for predicting lifestyles and emergence of pathogens.</title>
        <authorList>
            <person name="Haridas S."/>
            <person name="Albert R."/>
            <person name="Binder M."/>
            <person name="Bloem J."/>
            <person name="Labutti K."/>
            <person name="Salamov A."/>
            <person name="Andreopoulos B."/>
            <person name="Baker S."/>
            <person name="Barry K."/>
            <person name="Bills G."/>
            <person name="Bluhm B."/>
            <person name="Cannon C."/>
            <person name="Castanera R."/>
            <person name="Culley D."/>
            <person name="Daum C."/>
            <person name="Ezra D."/>
            <person name="Gonzalez J."/>
            <person name="Henrissat B."/>
            <person name="Kuo A."/>
            <person name="Liang C."/>
            <person name="Lipzen A."/>
            <person name="Lutzoni F."/>
            <person name="Magnuson J."/>
            <person name="Mondo S."/>
            <person name="Nolan M."/>
            <person name="Ohm R."/>
            <person name="Pangilinan J."/>
            <person name="Park H.-J."/>
            <person name="Ramirez L."/>
            <person name="Alfaro M."/>
            <person name="Sun H."/>
            <person name="Tritt A."/>
            <person name="Yoshinaga Y."/>
            <person name="Zwiers L.-H."/>
            <person name="Turgeon B."/>
            <person name="Goodwin S."/>
            <person name="Spatafora J."/>
            <person name="Crous P."/>
            <person name="Grigoriev I."/>
        </authorList>
    </citation>
    <scope>NUCLEOTIDE SEQUENCE</scope>
    <source>
        <strain evidence="3">CBS 101060</strain>
    </source>
</reference>
<keyword evidence="4" id="KW-1185">Reference proteome</keyword>
<dbReference type="InterPro" id="IPR002625">
    <property type="entry name" value="Smr_dom"/>
</dbReference>
<dbReference type="SUPFAM" id="SSF160443">
    <property type="entry name" value="SMR domain-like"/>
    <property type="match status" value="1"/>
</dbReference>
<dbReference type="EMBL" id="MU006097">
    <property type="protein sequence ID" value="KAF2838329.1"/>
    <property type="molecule type" value="Genomic_DNA"/>
</dbReference>
<dbReference type="OrthoDB" id="3231855at2759"/>
<dbReference type="PROSITE" id="PS50828">
    <property type="entry name" value="SMR"/>
    <property type="match status" value="1"/>
</dbReference>
<evidence type="ECO:0000259" key="2">
    <source>
        <dbReference type="PROSITE" id="PS50828"/>
    </source>
</evidence>
<organism evidence="3 4">
    <name type="scientific">Patellaria atrata CBS 101060</name>
    <dbReference type="NCBI Taxonomy" id="1346257"/>
    <lineage>
        <taxon>Eukaryota</taxon>
        <taxon>Fungi</taxon>
        <taxon>Dikarya</taxon>
        <taxon>Ascomycota</taxon>
        <taxon>Pezizomycotina</taxon>
        <taxon>Dothideomycetes</taxon>
        <taxon>Dothideomycetes incertae sedis</taxon>
        <taxon>Patellariales</taxon>
        <taxon>Patellariaceae</taxon>
        <taxon>Patellaria</taxon>
    </lineage>
</organism>
<dbReference type="AlphaFoldDB" id="A0A9P4S992"/>
<evidence type="ECO:0000256" key="1">
    <source>
        <dbReference type="SAM" id="MobiDB-lite"/>
    </source>
</evidence>
<dbReference type="Pfam" id="PF08590">
    <property type="entry name" value="DUF1771"/>
    <property type="match status" value="1"/>
</dbReference>
<dbReference type="InterPro" id="IPR036063">
    <property type="entry name" value="Smr_dom_sf"/>
</dbReference>
<dbReference type="InterPro" id="IPR013899">
    <property type="entry name" value="DUF1771"/>
</dbReference>
<dbReference type="PANTHER" id="PTHR47417:SF1">
    <property type="entry name" value="SMR DOMAIN-CONTAINING PROTEIN YPL199C"/>
    <property type="match status" value="1"/>
</dbReference>
<dbReference type="SMART" id="SM01162">
    <property type="entry name" value="DUF1771"/>
    <property type="match status" value="1"/>
</dbReference>
<gene>
    <name evidence="3" type="ORF">M501DRAFT_1011906</name>
</gene>
<proteinExistence type="predicted"/>
<comment type="caution">
    <text evidence="3">The sequence shown here is derived from an EMBL/GenBank/DDBJ whole genome shotgun (WGS) entry which is preliminary data.</text>
</comment>
<protein>
    <submittedName>
        <fullName evidence="3">DUF1771-domain-containing protein</fullName>
    </submittedName>
</protein>
<name>A0A9P4S992_9PEZI</name>
<dbReference type="InterPro" id="IPR053020">
    <property type="entry name" value="Smr_domain_protein"/>
</dbReference>
<evidence type="ECO:0000313" key="3">
    <source>
        <dbReference type="EMBL" id="KAF2838329.1"/>
    </source>
</evidence>
<dbReference type="Gene3D" id="3.30.1370.110">
    <property type="match status" value="1"/>
</dbReference>
<sequence>MSYPLTQLGGRAFNHTQSQRAEAEYDRLRSLASQEASKRQQCFDKAHSAYERGDGAAAHALSEQGKRHAAKMDDCNRQAAEFIFRENNAEGRVRGDEIDLHGLFVEEAEAVLESRIRAARGAGQEGLHVIVGKGNHSANHVQKLKPAVERMCRELGLQYMTEDNVGRIHINLQGGQVHIPSQHHGGQQGYPGHQEPHHGGGGHHQQQGQHDGLGGVEQKLLPKLFKALRGCCTVM</sequence>
<dbReference type="Pfam" id="PF01713">
    <property type="entry name" value="Smr"/>
    <property type="match status" value="1"/>
</dbReference>
<feature type="domain" description="Smr" evidence="2">
    <location>
        <begin position="98"/>
        <end position="154"/>
    </location>
</feature>
<dbReference type="Proteomes" id="UP000799429">
    <property type="component" value="Unassembled WGS sequence"/>
</dbReference>
<dbReference type="PANTHER" id="PTHR47417">
    <property type="entry name" value="SMR DOMAIN-CONTAINING PROTEIN YPL199C"/>
    <property type="match status" value="1"/>
</dbReference>
<evidence type="ECO:0000313" key="4">
    <source>
        <dbReference type="Proteomes" id="UP000799429"/>
    </source>
</evidence>
<accession>A0A9P4S992</accession>
<dbReference type="SMART" id="SM00463">
    <property type="entry name" value="SMR"/>
    <property type="match status" value="1"/>
</dbReference>